<dbReference type="InterPro" id="IPR036390">
    <property type="entry name" value="WH_DNA-bd_sf"/>
</dbReference>
<gene>
    <name evidence="3" type="ORF">SAMN04489812_5995</name>
</gene>
<dbReference type="GO" id="GO:0003700">
    <property type="term" value="F:DNA-binding transcription factor activity"/>
    <property type="evidence" value="ECO:0007669"/>
    <property type="project" value="InterPro"/>
</dbReference>
<dbReference type="SUPFAM" id="SSF46785">
    <property type="entry name" value="Winged helix' DNA-binding domain"/>
    <property type="match status" value="1"/>
</dbReference>
<dbReference type="AlphaFoldDB" id="A0A1H2AJY7"/>
<feature type="domain" description="HTH marR-type" evidence="2">
    <location>
        <begin position="36"/>
        <end position="180"/>
    </location>
</feature>
<reference evidence="3 4" key="1">
    <citation type="submission" date="2016-10" db="EMBL/GenBank/DDBJ databases">
        <authorList>
            <person name="de Groot N.N."/>
        </authorList>
    </citation>
    <scope>NUCLEOTIDE SEQUENCE [LARGE SCALE GENOMIC DNA]</scope>
    <source>
        <strain evidence="3 4">DSM 21800</strain>
    </source>
</reference>
<keyword evidence="4" id="KW-1185">Reference proteome</keyword>
<dbReference type="OrthoDB" id="3726624at2"/>
<feature type="region of interest" description="Disordered" evidence="1">
    <location>
        <begin position="1"/>
        <end position="35"/>
    </location>
</feature>
<evidence type="ECO:0000313" key="3">
    <source>
        <dbReference type="EMBL" id="SDT46184.1"/>
    </source>
</evidence>
<dbReference type="Gene3D" id="1.10.10.10">
    <property type="entry name" value="Winged helix-like DNA-binding domain superfamily/Winged helix DNA-binding domain"/>
    <property type="match status" value="1"/>
</dbReference>
<sequence>MPAERARSPVTGGSLSKLSAVGTEDPAPAAARAAATTELERELSLLFRSARHVSARMAARIHPELDAPGYGLLVAILEAQPSQHGSEEAGGVRAVELAGRTRLHKSTLSRSLGDLERLGLVARVRDPLDARARLVTLTERGRTAVEDSREARRQEMLRRLDSWDAEDLSQLAALLGRLSASLSADD</sequence>
<dbReference type="Proteomes" id="UP000199103">
    <property type="component" value="Chromosome I"/>
</dbReference>
<evidence type="ECO:0000256" key="1">
    <source>
        <dbReference type="SAM" id="MobiDB-lite"/>
    </source>
</evidence>
<dbReference type="GO" id="GO:0006950">
    <property type="term" value="P:response to stress"/>
    <property type="evidence" value="ECO:0007669"/>
    <property type="project" value="TreeGrafter"/>
</dbReference>
<dbReference type="STRING" id="630515.SAMN04489812_5995"/>
<name>A0A1H2AJY7_9ACTN</name>
<evidence type="ECO:0000259" key="2">
    <source>
        <dbReference type="PROSITE" id="PS50995"/>
    </source>
</evidence>
<feature type="compositionally biased region" description="Low complexity" evidence="1">
    <location>
        <begin position="24"/>
        <end position="35"/>
    </location>
</feature>
<dbReference type="PROSITE" id="PS50995">
    <property type="entry name" value="HTH_MARR_2"/>
    <property type="match status" value="1"/>
</dbReference>
<keyword evidence="3" id="KW-0238">DNA-binding</keyword>
<dbReference type="PANTHER" id="PTHR33164">
    <property type="entry name" value="TRANSCRIPTIONAL REGULATOR, MARR FAMILY"/>
    <property type="match status" value="1"/>
</dbReference>
<dbReference type="SMART" id="SM00347">
    <property type="entry name" value="HTH_MARR"/>
    <property type="match status" value="1"/>
</dbReference>
<dbReference type="EMBL" id="LT629772">
    <property type="protein sequence ID" value="SDT46184.1"/>
    <property type="molecule type" value="Genomic_DNA"/>
</dbReference>
<evidence type="ECO:0000313" key="4">
    <source>
        <dbReference type="Proteomes" id="UP000199103"/>
    </source>
</evidence>
<dbReference type="PANTHER" id="PTHR33164:SF57">
    <property type="entry name" value="MARR-FAMILY TRANSCRIPTIONAL REGULATOR"/>
    <property type="match status" value="1"/>
</dbReference>
<organism evidence="3 4">
    <name type="scientific">Microlunatus soli</name>
    <dbReference type="NCBI Taxonomy" id="630515"/>
    <lineage>
        <taxon>Bacteria</taxon>
        <taxon>Bacillati</taxon>
        <taxon>Actinomycetota</taxon>
        <taxon>Actinomycetes</taxon>
        <taxon>Propionibacteriales</taxon>
        <taxon>Propionibacteriaceae</taxon>
        <taxon>Microlunatus</taxon>
    </lineage>
</organism>
<accession>A0A1H2AJY7</accession>
<dbReference type="InterPro" id="IPR000835">
    <property type="entry name" value="HTH_MarR-typ"/>
</dbReference>
<dbReference type="PRINTS" id="PR00598">
    <property type="entry name" value="HTHMARR"/>
</dbReference>
<protein>
    <submittedName>
        <fullName evidence="3">DNA-binding transcriptional regulator, MarR family</fullName>
    </submittedName>
</protein>
<dbReference type="Pfam" id="PF12802">
    <property type="entry name" value="MarR_2"/>
    <property type="match status" value="1"/>
</dbReference>
<dbReference type="InterPro" id="IPR039422">
    <property type="entry name" value="MarR/SlyA-like"/>
</dbReference>
<dbReference type="GO" id="GO:0003677">
    <property type="term" value="F:DNA binding"/>
    <property type="evidence" value="ECO:0007669"/>
    <property type="project" value="UniProtKB-KW"/>
</dbReference>
<proteinExistence type="predicted"/>
<dbReference type="InterPro" id="IPR036388">
    <property type="entry name" value="WH-like_DNA-bd_sf"/>
</dbReference>